<feature type="compositionally biased region" description="Gly residues" evidence="1">
    <location>
        <begin position="567"/>
        <end position="576"/>
    </location>
</feature>
<dbReference type="GO" id="GO:0000122">
    <property type="term" value="P:negative regulation of transcription by RNA polymerase II"/>
    <property type="evidence" value="ECO:0007669"/>
    <property type="project" value="TreeGrafter"/>
</dbReference>
<accession>A0A177TCY2</accession>
<feature type="compositionally biased region" description="Low complexity" evidence="1">
    <location>
        <begin position="1"/>
        <end position="28"/>
    </location>
</feature>
<feature type="compositionally biased region" description="Basic and acidic residues" evidence="1">
    <location>
        <begin position="104"/>
        <end position="115"/>
    </location>
</feature>
<comment type="caution">
    <text evidence="3">The sequence shown here is derived from an EMBL/GenBank/DDBJ whole genome shotgun (WGS) entry which is preliminary data.</text>
</comment>
<feature type="compositionally biased region" description="Acidic residues" evidence="1">
    <location>
        <begin position="62"/>
        <end position="76"/>
    </location>
</feature>
<feature type="domain" description="DUF3295" evidence="2">
    <location>
        <begin position="500"/>
        <end position="534"/>
    </location>
</feature>
<feature type="compositionally biased region" description="Low complexity" evidence="1">
    <location>
        <begin position="536"/>
        <end position="549"/>
    </location>
</feature>
<name>A0A177TCY2_9BASI</name>
<feature type="compositionally biased region" description="Polar residues" evidence="1">
    <location>
        <begin position="425"/>
        <end position="441"/>
    </location>
</feature>
<feature type="region of interest" description="Disordered" evidence="1">
    <location>
        <begin position="563"/>
        <end position="679"/>
    </location>
</feature>
<reference evidence="3" key="1">
    <citation type="submission" date="2016-04" db="EMBL/GenBank/DDBJ databases">
        <authorList>
            <person name="Nguyen H.D."/>
            <person name="Samba Siva P."/>
            <person name="Cullis J."/>
            <person name="Levesque C.A."/>
            <person name="Hambleton S."/>
        </authorList>
    </citation>
    <scope>NUCLEOTIDE SEQUENCE</scope>
    <source>
        <strain evidence="3">DAOMC 236416</strain>
    </source>
</reference>
<dbReference type="InterPro" id="IPR053043">
    <property type="entry name" value="Ras-cAMP_regulatory"/>
</dbReference>
<feature type="region of interest" description="Disordered" evidence="1">
    <location>
        <begin position="528"/>
        <end position="549"/>
    </location>
</feature>
<dbReference type="PANTHER" id="PTHR28014">
    <property type="entry name" value="NEGATIVE REGULATOR OF RAS-CAMP PATHWAY"/>
    <property type="match status" value="1"/>
</dbReference>
<gene>
    <name evidence="3" type="ORF">A4X13_0g3791</name>
</gene>
<dbReference type="EMBL" id="LWDF02000226">
    <property type="protein sequence ID" value="KAE8251914.1"/>
    <property type="molecule type" value="Genomic_DNA"/>
</dbReference>
<feature type="region of interest" description="Disordered" evidence="1">
    <location>
        <begin position="356"/>
        <end position="475"/>
    </location>
</feature>
<keyword evidence="4" id="KW-1185">Reference proteome</keyword>
<dbReference type="InterPro" id="IPR021711">
    <property type="entry name" value="DUF3295"/>
</dbReference>
<protein>
    <recommendedName>
        <fullName evidence="2">DUF3295 domain-containing protein</fullName>
    </recommendedName>
</protein>
<dbReference type="GO" id="GO:0031930">
    <property type="term" value="P:mitochondria-nucleus signaling pathway"/>
    <property type="evidence" value="ECO:0007669"/>
    <property type="project" value="TreeGrafter"/>
</dbReference>
<feature type="compositionally biased region" description="Low complexity" evidence="1">
    <location>
        <begin position="611"/>
        <end position="622"/>
    </location>
</feature>
<dbReference type="AlphaFoldDB" id="A0A177TCY2"/>
<dbReference type="Pfam" id="PF11702">
    <property type="entry name" value="DUF3295"/>
    <property type="match status" value="1"/>
</dbReference>
<organism evidence="3 4">
    <name type="scientific">Tilletia indica</name>
    <dbReference type="NCBI Taxonomy" id="43049"/>
    <lineage>
        <taxon>Eukaryota</taxon>
        <taxon>Fungi</taxon>
        <taxon>Dikarya</taxon>
        <taxon>Basidiomycota</taxon>
        <taxon>Ustilaginomycotina</taxon>
        <taxon>Exobasidiomycetes</taxon>
        <taxon>Tilletiales</taxon>
        <taxon>Tilletiaceae</taxon>
        <taxon>Tilletia</taxon>
    </lineage>
</organism>
<evidence type="ECO:0000256" key="1">
    <source>
        <dbReference type="SAM" id="MobiDB-lite"/>
    </source>
</evidence>
<evidence type="ECO:0000313" key="4">
    <source>
        <dbReference type="Proteomes" id="UP000077521"/>
    </source>
</evidence>
<evidence type="ECO:0000259" key="2">
    <source>
        <dbReference type="Pfam" id="PF11702"/>
    </source>
</evidence>
<feature type="compositionally biased region" description="Acidic residues" evidence="1">
    <location>
        <begin position="125"/>
        <end position="139"/>
    </location>
</feature>
<proteinExistence type="predicted"/>
<feature type="region of interest" description="Disordered" evidence="1">
    <location>
        <begin position="1"/>
        <end position="168"/>
    </location>
</feature>
<dbReference type="Proteomes" id="UP000077521">
    <property type="component" value="Unassembled WGS sequence"/>
</dbReference>
<dbReference type="GO" id="GO:0006808">
    <property type="term" value="P:regulation of nitrogen utilization"/>
    <property type="evidence" value="ECO:0007669"/>
    <property type="project" value="TreeGrafter"/>
</dbReference>
<feature type="region of interest" description="Disordered" evidence="1">
    <location>
        <begin position="240"/>
        <end position="337"/>
    </location>
</feature>
<dbReference type="PANTHER" id="PTHR28014:SF1">
    <property type="entry name" value="NEGATIVE REGULATOR OF RAS-CAMP PATHWAY"/>
    <property type="match status" value="1"/>
</dbReference>
<feature type="compositionally biased region" description="Low complexity" evidence="1">
    <location>
        <begin position="359"/>
        <end position="373"/>
    </location>
</feature>
<feature type="compositionally biased region" description="Low complexity" evidence="1">
    <location>
        <begin position="299"/>
        <end position="309"/>
    </location>
</feature>
<sequence>MATHRSSGSGSGALPRRRSGGSSASLSGQHRHTMTSLTPAAPAPRRGIPPPPKKPVKFTMGGDDEDEDTESDEWSEDEKSGMADRIVASPEDAPRITDKSPSLKGKEKGEDELLQHAEGSQAGADNDDEDEWSSDEPTEEELRRETQAKAEKERERRRKEEEKRQRELFQKVEVPIRSASAADMTQLGRFGMSKLSNVNQQPGAMGPPLAPPTRSLLSSVFNSEEEYAIRAFHRSRMMGNHAEAEQVRKAQIAAHASQPHLPQHAHEQARAHAHAHAQLQAQAQPKARSEARSESTMPSQTQARAQSRSRAPRKETPTEGNLPRRSPSIISNSGMDRGILRTSKSAVALPLLTQLELKSSTSQGNANGASSSSLRRTPSDAGSGSVGSGSQWGEKGGDPILRVESAVKDEDFSESVPKLRKNGLASGQKTPTAADTGSSHPSLRPATAMLERSKSMERRDSVGPMPAPSVASHRHSSVALNQLGDGRYQNGYDFMLPAGAFAQTPRTTRRNMLRDELSESVRANLLWERQSRSRRMGSTSGASGAAAPAHIANQQRIAQISRPASTGGIGGAGNGGPSAPADAGPVQNHKSGGRPGQKNSVLSGDRLRPLTSSSSSYTTSPTEQYPRRPGLGPSGPNTRTNSDNGPGSGGNSSDEELHSDGARRRHTYDYNNSFHHKGW</sequence>
<reference evidence="3" key="2">
    <citation type="journal article" date="2019" name="IMA Fungus">
        <title>Genome sequencing and comparison of five Tilletia species to identify candidate genes for the detection of regulated species infecting wheat.</title>
        <authorList>
            <person name="Nguyen H.D.T."/>
            <person name="Sultana T."/>
            <person name="Kesanakurti P."/>
            <person name="Hambleton S."/>
        </authorList>
    </citation>
    <scope>NUCLEOTIDE SEQUENCE</scope>
    <source>
        <strain evidence="3">DAOMC 236416</strain>
    </source>
</reference>
<evidence type="ECO:0000313" key="3">
    <source>
        <dbReference type="EMBL" id="KAE8251914.1"/>
    </source>
</evidence>
<feature type="compositionally biased region" description="Basic and acidic residues" evidence="1">
    <location>
        <begin position="451"/>
        <end position="461"/>
    </location>
</feature>
<dbReference type="GO" id="GO:0005737">
    <property type="term" value="C:cytoplasm"/>
    <property type="evidence" value="ECO:0007669"/>
    <property type="project" value="TreeGrafter"/>
</dbReference>
<feature type="compositionally biased region" description="Basic and acidic residues" evidence="1">
    <location>
        <begin position="140"/>
        <end position="168"/>
    </location>
</feature>